<dbReference type="RefSeq" id="WP_054733041.1">
    <property type="nucleotide sequence ID" value="NZ_AZFZ01000008.1"/>
</dbReference>
<evidence type="ECO:0000313" key="1">
    <source>
        <dbReference type="EMBL" id="KRM44884.1"/>
    </source>
</evidence>
<organism evidence="1 2">
    <name type="scientific">Lentilactobacillus parafarraginis DSM 18390 = JCM 14109</name>
    <dbReference type="NCBI Taxonomy" id="1423786"/>
    <lineage>
        <taxon>Bacteria</taxon>
        <taxon>Bacillati</taxon>
        <taxon>Bacillota</taxon>
        <taxon>Bacilli</taxon>
        <taxon>Lactobacillales</taxon>
        <taxon>Lactobacillaceae</taxon>
        <taxon>Lentilactobacillus</taxon>
    </lineage>
</organism>
<accession>A0A0R1YWM0</accession>
<protein>
    <submittedName>
        <fullName evidence="1">Uncharacterized protein</fullName>
    </submittedName>
</protein>
<evidence type="ECO:0000313" key="2">
    <source>
        <dbReference type="Proteomes" id="UP000051010"/>
    </source>
</evidence>
<dbReference type="Proteomes" id="UP000051010">
    <property type="component" value="Unassembled WGS sequence"/>
</dbReference>
<dbReference type="AlphaFoldDB" id="A0A0R1YWM0"/>
<dbReference type="EMBL" id="AZFZ01000008">
    <property type="protein sequence ID" value="KRM44884.1"/>
    <property type="molecule type" value="Genomic_DNA"/>
</dbReference>
<reference evidence="1 2" key="1">
    <citation type="journal article" date="2015" name="Genome Announc.">
        <title>Expanding the biotechnology potential of lactobacilli through comparative genomics of 213 strains and associated genera.</title>
        <authorList>
            <person name="Sun Z."/>
            <person name="Harris H.M."/>
            <person name="McCann A."/>
            <person name="Guo C."/>
            <person name="Argimon S."/>
            <person name="Zhang W."/>
            <person name="Yang X."/>
            <person name="Jeffery I.B."/>
            <person name="Cooney J.C."/>
            <person name="Kagawa T.F."/>
            <person name="Liu W."/>
            <person name="Song Y."/>
            <person name="Salvetti E."/>
            <person name="Wrobel A."/>
            <person name="Rasinkangas P."/>
            <person name="Parkhill J."/>
            <person name="Rea M.C."/>
            <person name="O'Sullivan O."/>
            <person name="Ritari J."/>
            <person name="Douillard F.P."/>
            <person name="Paul Ross R."/>
            <person name="Yang R."/>
            <person name="Briner A.E."/>
            <person name="Felis G.E."/>
            <person name="de Vos W.M."/>
            <person name="Barrangou R."/>
            <person name="Klaenhammer T.R."/>
            <person name="Caufield P.W."/>
            <person name="Cui Y."/>
            <person name="Zhang H."/>
            <person name="O'Toole P.W."/>
        </authorList>
    </citation>
    <scope>NUCLEOTIDE SEQUENCE [LARGE SCALE GENOMIC DNA]</scope>
    <source>
        <strain evidence="1 2">DSM 18390</strain>
    </source>
</reference>
<proteinExistence type="predicted"/>
<sequence>MKGNFIFFNTNPITNMILSSGITAADYINGLEELPDNIILLDNSDDVANGYNSHSKFNLVNGSGEIRRYLLRSPNVPKKFIDFNDEDSVNGLSPYEIAELLYLGHMGIPMGRPFSSKLLNHYIYIDLSDGATRTYYRRFSDFNHVLEIALKRNLRETHNTLRVFLRPLAIKDVDNKLLIKLITLANDGLFIVFDALRERNRTYHVPLRILKDPDQVSIILKTREIETNTDYIGDLTYNLQKSEWNLDLNDQTASV</sequence>
<comment type="caution">
    <text evidence="1">The sequence shown here is derived from an EMBL/GenBank/DDBJ whole genome shotgun (WGS) entry which is preliminary data.</text>
</comment>
<name>A0A0R1YWM0_9LACO</name>
<dbReference type="PATRIC" id="fig|1423786.4.peg.2908"/>
<gene>
    <name evidence="1" type="ORF">FD47_GL002764</name>
</gene>